<sequence>MKRVIYSGTGLLLIALAFVVFNSFSSLTLTGARLDLTEQKLFTISDGTREILAGLDEPVNLYFFYSNKAAKDLVALRNYASRVEELLRAYERAADGKIKLNVVDPEPFSEAEDKAASFGLQGVPLNATGDTLYFGLAGTNALDDVQTIPFFPLDQEEFLEYQLSQLIQGLAKPQKPAVGLLSSLPINGGYDMMQRQPTQPWMVLEEMRQLFEIKSLKAGLDKIPDDIGVLLLVHPKQLPEATLYAIDQFVLRGGKLLVFVDPFAEGEQTNDFTDAMSNNKASDLAPLFKAWGVQYDPMQVLGDARYAMSVTVAQGQQPVRHVGWVNLDSDSLDHDDVVSAGLDNLAFATSGMLAASEGAGTTFTPLVQSSDMAMPFASNRFAMLRNPEELYREMEPTGERYTLAARVTGPAKSAYPEGIEGQQDGLKEASNINLIVVADTDVLADRMWVQVQDFFGQRIPQPFASNANFVINALDNLSGSEALISVRSRGRFSRPFTVVEALQRQAEVRLQDKEQVLQQRLTETEQKLASLQQSDDPSKVFELTPEQQATVQQFLNEKIRLRKELREVRYQLNAEIEQLAGQLKFINIGLVPLLLTLLGLGLMLLRRRRG</sequence>
<name>A0A1H7PIQ1_9GAMM</name>
<dbReference type="InterPro" id="IPR055396">
    <property type="entry name" value="DUF7088"/>
</dbReference>
<dbReference type="Proteomes" id="UP000185766">
    <property type="component" value="Unassembled WGS sequence"/>
</dbReference>
<protein>
    <submittedName>
        <fullName evidence="5">ABC-type uncharacterized transport system involved in gliding motility, auxiliary component</fullName>
    </submittedName>
</protein>
<feature type="domain" description="ABC-type uncharacterised transport system" evidence="3">
    <location>
        <begin position="175"/>
        <end position="473"/>
    </location>
</feature>
<dbReference type="RefSeq" id="WP_074868701.1">
    <property type="nucleotide sequence ID" value="NZ_FOAS01000011.1"/>
</dbReference>
<keyword evidence="1" id="KW-0175">Coiled coil</keyword>
<dbReference type="Pfam" id="PF09822">
    <property type="entry name" value="ABC_transp_aux"/>
    <property type="match status" value="1"/>
</dbReference>
<evidence type="ECO:0000313" key="5">
    <source>
        <dbReference type="EMBL" id="SEL35660.1"/>
    </source>
</evidence>
<reference evidence="5 6" key="1">
    <citation type="submission" date="2016-10" db="EMBL/GenBank/DDBJ databases">
        <authorList>
            <person name="de Groot N.N."/>
        </authorList>
    </citation>
    <scope>NUCLEOTIDE SEQUENCE [LARGE SCALE GENOMIC DNA]</scope>
    <source>
        <strain evidence="5 6">JCM 19513</strain>
    </source>
</reference>
<evidence type="ECO:0000313" key="6">
    <source>
        <dbReference type="Proteomes" id="UP000185766"/>
    </source>
</evidence>
<feature type="coiled-coil region" evidence="1">
    <location>
        <begin position="507"/>
        <end position="582"/>
    </location>
</feature>
<feature type="domain" description="DUF7088" evidence="4">
    <location>
        <begin position="38"/>
        <end position="138"/>
    </location>
</feature>
<dbReference type="InterPro" id="IPR019196">
    <property type="entry name" value="ABC_transp_unknown"/>
</dbReference>
<evidence type="ECO:0000259" key="4">
    <source>
        <dbReference type="Pfam" id="PF23357"/>
    </source>
</evidence>
<keyword evidence="6" id="KW-1185">Reference proteome</keyword>
<gene>
    <name evidence="5" type="ORF">SAMN05216214_11133</name>
</gene>
<dbReference type="EMBL" id="FOAS01000011">
    <property type="protein sequence ID" value="SEL35660.1"/>
    <property type="molecule type" value="Genomic_DNA"/>
</dbReference>
<evidence type="ECO:0000259" key="3">
    <source>
        <dbReference type="Pfam" id="PF09822"/>
    </source>
</evidence>
<keyword evidence="2" id="KW-1133">Transmembrane helix</keyword>
<accession>A0A1H7PIQ1</accession>
<dbReference type="AlphaFoldDB" id="A0A1H7PIQ1"/>
<dbReference type="STRING" id="1429083.GCA_001885685_02039"/>
<keyword evidence="2" id="KW-0472">Membrane</keyword>
<evidence type="ECO:0000256" key="1">
    <source>
        <dbReference type="SAM" id="Coils"/>
    </source>
</evidence>
<feature type="transmembrane region" description="Helical" evidence="2">
    <location>
        <begin position="585"/>
        <end position="605"/>
    </location>
</feature>
<evidence type="ECO:0000256" key="2">
    <source>
        <dbReference type="SAM" id="Phobius"/>
    </source>
</evidence>
<dbReference type="Pfam" id="PF23357">
    <property type="entry name" value="DUF7088"/>
    <property type="match status" value="1"/>
</dbReference>
<keyword evidence="2" id="KW-0812">Transmembrane</keyword>
<proteinExistence type="predicted"/>
<organism evidence="5 6">
    <name type="scientific">Atopomonas hussainii</name>
    <dbReference type="NCBI Taxonomy" id="1429083"/>
    <lineage>
        <taxon>Bacteria</taxon>
        <taxon>Pseudomonadati</taxon>
        <taxon>Pseudomonadota</taxon>
        <taxon>Gammaproteobacteria</taxon>
        <taxon>Pseudomonadales</taxon>
        <taxon>Pseudomonadaceae</taxon>
        <taxon>Atopomonas</taxon>
    </lineage>
</organism>